<dbReference type="RefSeq" id="WP_206662696.1">
    <property type="nucleotide sequence ID" value="NZ_RDSM01000001.1"/>
</dbReference>
<dbReference type="InterPro" id="IPR029903">
    <property type="entry name" value="RmlD-like-bd"/>
</dbReference>
<comment type="pathway">
    <text evidence="1 6">Carbohydrate biosynthesis; dTDP-L-rhamnose biosynthesis.</text>
</comment>
<dbReference type="GO" id="GO:0019305">
    <property type="term" value="P:dTDP-rhamnose biosynthetic process"/>
    <property type="evidence" value="ECO:0007669"/>
    <property type="project" value="UniProtKB-UniPathway"/>
</dbReference>
<dbReference type="SUPFAM" id="SSF51735">
    <property type="entry name" value="NAD(P)-binding Rossmann-fold domains"/>
    <property type="match status" value="1"/>
</dbReference>
<dbReference type="Gene3D" id="3.90.25.10">
    <property type="entry name" value="UDP-galactose 4-epimerase, domain 1"/>
    <property type="match status" value="1"/>
</dbReference>
<evidence type="ECO:0000256" key="6">
    <source>
        <dbReference type="RuleBase" id="RU364082"/>
    </source>
</evidence>
<dbReference type="UniPathway" id="UPA00124"/>
<reference evidence="9" key="2">
    <citation type="submission" date="2019-02" db="EMBL/GenBank/DDBJ databases">
        <title>Granulicella sibirica sp. nov., a psychrotolerant acidobacterium isolated from an organic soil layer in forested tundra, West Siberia.</title>
        <authorList>
            <person name="Oshkin I.Y."/>
            <person name="Kulichevskaya I.S."/>
            <person name="Rijpstra W.I.C."/>
            <person name="Sinninghe Damste J.S."/>
            <person name="Rakitin A.L."/>
            <person name="Ravin N.V."/>
            <person name="Dedysh S.N."/>
        </authorList>
    </citation>
    <scope>NUCLEOTIDE SEQUENCE [LARGE SCALE GENOMIC DNA]</scope>
    <source>
        <strain evidence="9">AF10</strain>
    </source>
</reference>
<protein>
    <recommendedName>
        <fullName evidence="4 6">dTDP-4-dehydrorhamnose reductase</fullName>
        <ecNumber evidence="3 6">1.1.1.133</ecNumber>
    </recommendedName>
</protein>
<dbReference type="InterPro" id="IPR005913">
    <property type="entry name" value="dTDP_dehydrorham_reduct"/>
</dbReference>
<comment type="function">
    <text evidence="6">Catalyzes the reduction of dTDP-6-deoxy-L-lyxo-4-hexulose to yield dTDP-L-rhamnose.</text>
</comment>
<evidence type="ECO:0000313" key="9">
    <source>
        <dbReference type="Proteomes" id="UP000289437"/>
    </source>
</evidence>
<dbReference type="NCBIfam" id="TIGR01214">
    <property type="entry name" value="rmlD"/>
    <property type="match status" value="1"/>
</dbReference>
<keyword evidence="6" id="KW-0521">NADP</keyword>
<dbReference type="EMBL" id="RDSM01000001">
    <property type="protein sequence ID" value="RXH57666.1"/>
    <property type="molecule type" value="Genomic_DNA"/>
</dbReference>
<comment type="catalytic activity">
    <reaction evidence="5">
        <text>dTDP-beta-L-rhamnose + NADP(+) = dTDP-4-dehydro-beta-L-rhamnose + NADPH + H(+)</text>
        <dbReference type="Rhea" id="RHEA:21796"/>
        <dbReference type="ChEBI" id="CHEBI:15378"/>
        <dbReference type="ChEBI" id="CHEBI:57510"/>
        <dbReference type="ChEBI" id="CHEBI:57783"/>
        <dbReference type="ChEBI" id="CHEBI:58349"/>
        <dbReference type="ChEBI" id="CHEBI:62830"/>
        <dbReference type="EC" id="1.1.1.133"/>
    </reaction>
</comment>
<sequence>MAPLRLLVTGSTGQVGGELVNVLAQYGEVIAPTRAEMDLANPASARTFLRDTKPQWIVNAGAYTAVDRAESEPDLAYAINAESVGVIGQEAAALGATVLHYSTDYVFDGQGNAPYVETDKTAPLGVYGASKLAGEQALAESGATHAILRTSWVYGSTGKNFLRTILKMAREKEQLRVVGDQHGAPTWSRDLARLAAHIIEHKTVPSGVYHAAGTGETTWAGFAEEAIRQIAKRETGVKLAKVITIPTSAYPTPAARPANSRLNGEKLARTFGWKMMDWQVSLAHVLAEISADTAK</sequence>
<keyword evidence="6" id="KW-0560">Oxidoreductase</keyword>
<feature type="domain" description="RmlD-like substrate binding" evidence="7">
    <location>
        <begin position="5"/>
        <end position="289"/>
    </location>
</feature>
<dbReference type="EC" id="1.1.1.133" evidence="3 6"/>
<comment type="similarity">
    <text evidence="2 6">Belongs to the dTDP-4-dehydrorhamnose reductase family.</text>
</comment>
<dbReference type="PANTHER" id="PTHR10491">
    <property type="entry name" value="DTDP-4-DEHYDRORHAMNOSE REDUCTASE"/>
    <property type="match status" value="1"/>
</dbReference>
<evidence type="ECO:0000256" key="4">
    <source>
        <dbReference type="ARBA" id="ARBA00017099"/>
    </source>
</evidence>
<dbReference type="AlphaFoldDB" id="A0A4Q0T7K3"/>
<gene>
    <name evidence="8" type="ORF">GRAN_0976</name>
</gene>
<evidence type="ECO:0000256" key="2">
    <source>
        <dbReference type="ARBA" id="ARBA00010944"/>
    </source>
</evidence>
<evidence type="ECO:0000256" key="5">
    <source>
        <dbReference type="ARBA" id="ARBA00048200"/>
    </source>
</evidence>
<dbReference type="Proteomes" id="UP000289437">
    <property type="component" value="Unassembled WGS sequence"/>
</dbReference>
<dbReference type="InterPro" id="IPR036291">
    <property type="entry name" value="NAD(P)-bd_dom_sf"/>
</dbReference>
<evidence type="ECO:0000259" key="7">
    <source>
        <dbReference type="Pfam" id="PF04321"/>
    </source>
</evidence>
<accession>A0A4Q0T7K3</accession>
<evidence type="ECO:0000256" key="1">
    <source>
        <dbReference type="ARBA" id="ARBA00004781"/>
    </source>
</evidence>
<dbReference type="GO" id="GO:0005829">
    <property type="term" value="C:cytosol"/>
    <property type="evidence" value="ECO:0007669"/>
    <property type="project" value="TreeGrafter"/>
</dbReference>
<name>A0A4Q0T7K3_9BACT</name>
<dbReference type="GO" id="GO:0008831">
    <property type="term" value="F:dTDP-4-dehydrorhamnose reductase activity"/>
    <property type="evidence" value="ECO:0007669"/>
    <property type="project" value="UniProtKB-EC"/>
</dbReference>
<proteinExistence type="inferred from homology"/>
<dbReference type="CDD" id="cd05254">
    <property type="entry name" value="dTDP_HR_like_SDR_e"/>
    <property type="match status" value="1"/>
</dbReference>
<keyword evidence="9" id="KW-1185">Reference proteome</keyword>
<evidence type="ECO:0000313" key="8">
    <source>
        <dbReference type="EMBL" id="RXH57666.1"/>
    </source>
</evidence>
<organism evidence="8 9">
    <name type="scientific">Granulicella sibirica</name>
    <dbReference type="NCBI Taxonomy" id="2479048"/>
    <lineage>
        <taxon>Bacteria</taxon>
        <taxon>Pseudomonadati</taxon>
        <taxon>Acidobacteriota</taxon>
        <taxon>Terriglobia</taxon>
        <taxon>Terriglobales</taxon>
        <taxon>Acidobacteriaceae</taxon>
        <taxon>Granulicella</taxon>
    </lineage>
</organism>
<evidence type="ECO:0000256" key="3">
    <source>
        <dbReference type="ARBA" id="ARBA00012929"/>
    </source>
</evidence>
<dbReference type="PANTHER" id="PTHR10491:SF4">
    <property type="entry name" value="METHIONINE ADENOSYLTRANSFERASE 2 SUBUNIT BETA"/>
    <property type="match status" value="1"/>
</dbReference>
<dbReference type="Pfam" id="PF04321">
    <property type="entry name" value="RmlD_sub_bind"/>
    <property type="match status" value="1"/>
</dbReference>
<comment type="caution">
    <text evidence="8">The sequence shown here is derived from an EMBL/GenBank/DDBJ whole genome shotgun (WGS) entry which is preliminary data.</text>
</comment>
<dbReference type="Gene3D" id="3.40.50.720">
    <property type="entry name" value="NAD(P)-binding Rossmann-like Domain"/>
    <property type="match status" value="1"/>
</dbReference>
<reference evidence="8 9" key="1">
    <citation type="submission" date="2018-11" db="EMBL/GenBank/DDBJ databases">
        <authorList>
            <person name="Mardanov A.V."/>
            <person name="Ravin N.V."/>
            <person name="Dedysh S.N."/>
        </authorList>
    </citation>
    <scope>NUCLEOTIDE SEQUENCE [LARGE SCALE GENOMIC DNA]</scope>
    <source>
        <strain evidence="8 9">AF10</strain>
    </source>
</reference>